<dbReference type="Proteomes" id="UP001213799">
    <property type="component" value="Unassembled WGS sequence"/>
</dbReference>
<dbReference type="EMBL" id="JAQJAE010000004">
    <property type="protein sequence ID" value="KAJ5598316.1"/>
    <property type="molecule type" value="Genomic_DNA"/>
</dbReference>
<evidence type="ECO:0000256" key="1">
    <source>
        <dbReference type="SAM" id="MobiDB-lite"/>
    </source>
</evidence>
<name>A0AAD6E0E4_9EURO</name>
<keyword evidence="2" id="KW-1133">Transmembrane helix</keyword>
<organism evidence="3 4">
    <name type="scientific">Penicillium hordei</name>
    <dbReference type="NCBI Taxonomy" id="40994"/>
    <lineage>
        <taxon>Eukaryota</taxon>
        <taxon>Fungi</taxon>
        <taxon>Dikarya</taxon>
        <taxon>Ascomycota</taxon>
        <taxon>Pezizomycotina</taxon>
        <taxon>Eurotiomycetes</taxon>
        <taxon>Eurotiomycetidae</taxon>
        <taxon>Eurotiales</taxon>
        <taxon>Aspergillaceae</taxon>
        <taxon>Penicillium</taxon>
    </lineage>
</organism>
<feature type="compositionally biased region" description="Basic and acidic residues" evidence="1">
    <location>
        <begin position="177"/>
        <end position="198"/>
    </location>
</feature>
<gene>
    <name evidence="3" type="ORF">N7537_008400</name>
</gene>
<feature type="compositionally biased region" description="Acidic residues" evidence="1">
    <location>
        <begin position="199"/>
        <end position="208"/>
    </location>
</feature>
<feature type="transmembrane region" description="Helical" evidence="2">
    <location>
        <begin position="81"/>
        <end position="103"/>
    </location>
</feature>
<sequence>MFMSWDQAIIQLRSDDTDIPSGRLSICRSPASRALWSRGTPDLTPQSLNPQTSPLCHPILGAKHNIPPLSMGSTSVFAKTILIPAAIALSIYILASCVIFPFFRRYHQRYSQYLPLHSISAHTLSLRDRIADKVMHFCLPSRWRWGAHIADHDTESIDDEEGEILVGMDMDSVRRGTLEQQRRDNLADTESRLSRDLEEGFMDDSDSEGSERSGHGRRGRL</sequence>
<proteinExistence type="predicted"/>
<accession>A0AAD6E0E4</accession>
<keyword evidence="2" id="KW-0812">Transmembrane</keyword>
<feature type="region of interest" description="Disordered" evidence="1">
    <location>
        <begin position="177"/>
        <end position="221"/>
    </location>
</feature>
<evidence type="ECO:0000313" key="4">
    <source>
        <dbReference type="Proteomes" id="UP001213799"/>
    </source>
</evidence>
<dbReference type="AlphaFoldDB" id="A0AAD6E0E4"/>
<dbReference type="GeneID" id="81589697"/>
<keyword evidence="4" id="KW-1185">Reference proteome</keyword>
<evidence type="ECO:0000256" key="2">
    <source>
        <dbReference type="SAM" id="Phobius"/>
    </source>
</evidence>
<reference evidence="3" key="2">
    <citation type="submission" date="2023-01" db="EMBL/GenBank/DDBJ databases">
        <authorList>
            <person name="Petersen C."/>
        </authorList>
    </citation>
    <scope>NUCLEOTIDE SEQUENCE</scope>
    <source>
        <strain evidence="3">IBT 12815</strain>
    </source>
</reference>
<comment type="caution">
    <text evidence="3">The sequence shown here is derived from an EMBL/GenBank/DDBJ whole genome shotgun (WGS) entry which is preliminary data.</text>
</comment>
<keyword evidence="2" id="KW-0472">Membrane</keyword>
<dbReference type="RefSeq" id="XP_056751531.1">
    <property type="nucleotide sequence ID" value="XM_056899455.1"/>
</dbReference>
<evidence type="ECO:0000313" key="3">
    <source>
        <dbReference type="EMBL" id="KAJ5598316.1"/>
    </source>
</evidence>
<protein>
    <submittedName>
        <fullName evidence="3">Uncharacterized protein</fullName>
    </submittedName>
</protein>
<reference evidence="3" key="1">
    <citation type="journal article" date="2023" name="IMA Fungus">
        <title>Comparative genomic study of the Penicillium genus elucidates a diverse pangenome and 15 lateral gene transfer events.</title>
        <authorList>
            <person name="Petersen C."/>
            <person name="Sorensen T."/>
            <person name="Nielsen M.R."/>
            <person name="Sondergaard T.E."/>
            <person name="Sorensen J.L."/>
            <person name="Fitzpatrick D.A."/>
            <person name="Frisvad J.C."/>
            <person name="Nielsen K.L."/>
        </authorList>
    </citation>
    <scope>NUCLEOTIDE SEQUENCE</scope>
    <source>
        <strain evidence="3">IBT 12815</strain>
    </source>
</reference>